<proteinExistence type="predicted"/>
<evidence type="ECO:0000259" key="1">
    <source>
        <dbReference type="Pfam" id="PF02627"/>
    </source>
</evidence>
<dbReference type="Pfam" id="PF02627">
    <property type="entry name" value="CMD"/>
    <property type="match status" value="1"/>
</dbReference>
<organism evidence="2">
    <name type="scientific">marine metagenome</name>
    <dbReference type="NCBI Taxonomy" id="408172"/>
    <lineage>
        <taxon>unclassified sequences</taxon>
        <taxon>metagenomes</taxon>
        <taxon>ecological metagenomes</taxon>
    </lineage>
</organism>
<dbReference type="GO" id="GO:0051920">
    <property type="term" value="F:peroxiredoxin activity"/>
    <property type="evidence" value="ECO:0007669"/>
    <property type="project" value="InterPro"/>
</dbReference>
<evidence type="ECO:0000313" key="2">
    <source>
        <dbReference type="EMBL" id="SVA90609.1"/>
    </source>
</evidence>
<dbReference type="SUPFAM" id="SSF69118">
    <property type="entry name" value="AhpD-like"/>
    <property type="match status" value="1"/>
</dbReference>
<dbReference type="Gene3D" id="1.20.1290.10">
    <property type="entry name" value="AhpD-like"/>
    <property type="match status" value="1"/>
</dbReference>
<sequence>MRLSPLDREDLSTEQQAVLDAIEQGPRGASSPGIGMIGPFGCWVRAPKVGHAVQALGEAIRFDGSLPENIKEIAICTVGIHYRSKFEFSAHRRLALKAGVAEAALDQMVAGESPDLARDELLSFTIASQLVNQHDILDGTYALGVDAFGEEGMIELVATIGYYCLISTTLNAFKIPLADGMRDPFPEDET</sequence>
<dbReference type="EMBL" id="UINC01021958">
    <property type="protein sequence ID" value="SVA90609.1"/>
    <property type="molecule type" value="Genomic_DNA"/>
</dbReference>
<name>A0A381ZN20_9ZZZZ</name>
<dbReference type="PANTHER" id="PTHR34846:SF11">
    <property type="entry name" value="4-CARBOXYMUCONOLACTONE DECARBOXYLASE FAMILY PROTEIN (AFU_ORTHOLOGUE AFUA_6G11590)"/>
    <property type="match status" value="1"/>
</dbReference>
<reference evidence="2" key="1">
    <citation type="submission" date="2018-05" db="EMBL/GenBank/DDBJ databases">
        <authorList>
            <person name="Lanie J.A."/>
            <person name="Ng W.-L."/>
            <person name="Kazmierczak K.M."/>
            <person name="Andrzejewski T.M."/>
            <person name="Davidsen T.M."/>
            <person name="Wayne K.J."/>
            <person name="Tettelin H."/>
            <person name="Glass J.I."/>
            <person name="Rusch D."/>
            <person name="Podicherti R."/>
            <person name="Tsui H.-C.T."/>
            <person name="Winkler M.E."/>
        </authorList>
    </citation>
    <scope>NUCLEOTIDE SEQUENCE</scope>
</reference>
<dbReference type="InterPro" id="IPR003779">
    <property type="entry name" value="CMD-like"/>
</dbReference>
<dbReference type="InterPro" id="IPR029032">
    <property type="entry name" value="AhpD-like"/>
</dbReference>
<gene>
    <name evidence="2" type="ORF">METZ01_LOCUS143463</name>
</gene>
<feature type="domain" description="Carboxymuconolactone decarboxylase-like" evidence="1">
    <location>
        <begin position="47"/>
        <end position="112"/>
    </location>
</feature>
<dbReference type="PANTHER" id="PTHR34846">
    <property type="entry name" value="4-CARBOXYMUCONOLACTONE DECARBOXYLASE FAMILY PROTEIN (AFU_ORTHOLOGUE AFUA_6G11590)"/>
    <property type="match status" value="1"/>
</dbReference>
<accession>A0A381ZN20</accession>
<dbReference type="AlphaFoldDB" id="A0A381ZN20"/>
<protein>
    <recommendedName>
        <fullName evidence="1">Carboxymuconolactone decarboxylase-like domain-containing protein</fullName>
    </recommendedName>
</protein>